<organism evidence="8">
    <name type="scientific">Proteinivorax tanatarense</name>
    <dbReference type="NCBI Taxonomy" id="1260629"/>
    <lineage>
        <taxon>Bacteria</taxon>
        <taxon>Bacillati</taxon>
        <taxon>Bacillota</taxon>
        <taxon>Clostridia</taxon>
        <taxon>Eubacteriales</taxon>
        <taxon>Proteinivoracaceae</taxon>
        <taxon>Proteinivorax</taxon>
    </lineage>
</organism>
<dbReference type="InterPro" id="IPR017200">
    <property type="entry name" value="PqqE-like"/>
</dbReference>
<dbReference type="GO" id="GO:0003824">
    <property type="term" value="F:catalytic activity"/>
    <property type="evidence" value="ECO:0007669"/>
    <property type="project" value="InterPro"/>
</dbReference>
<evidence type="ECO:0000259" key="7">
    <source>
        <dbReference type="PROSITE" id="PS51918"/>
    </source>
</evidence>
<dbReference type="GO" id="GO:0051539">
    <property type="term" value="F:4 iron, 4 sulfur cluster binding"/>
    <property type="evidence" value="ECO:0007669"/>
    <property type="project" value="UniProtKB-KW"/>
</dbReference>
<evidence type="ECO:0000256" key="4">
    <source>
        <dbReference type="ARBA" id="ARBA00022723"/>
    </source>
</evidence>
<comment type="cofactor">
    <cofactor evidence="1">
        <name>[4Fe-4S] cluster</name>
        <dbReference type="ChEBI" id="CHEBI:49883"/>
    </cofactor>
</comment>
<sequence>MNKSLLSESFSVYWYLTYKCNLKCKHCWVESSPTVDSEDKLSLSEVKNVLEQFKRANITNIAFSGGEPLLMKNIVDIINETNKHNIHYAFETNAILIDEQIIGAVNRRKYKNNEAVFIISLDGSTENYHDYLRGKGSFKKTVNQIFKLQKNNIPYSIQCVINKQNIHNVKEIIAFSKKLKPTNLTFAFLQPVGRAVSNLNNLELNKEDIVEVIKYINNASFIEDIDFTIKVKIQPAVVPSNIMTELKKSSKIEIVTNCDFPKIGILDNGDITICSLSKHSIRFGNIRKVNLKELINNEFIPMRRSYNDLNLQGICGECIFKIKCKGSCRVMAFCEDNCMNSAHPFCSELDRLNEFPDYYKVNS</sequence>
<evidence type="ECO:0000256" key="1">
    <source>
        <dbReference type="ARBA" id="ARBA00001966"/>
    </source>
</evidence>
<evidence type="ECO:0000256" key="6">
    <source>
        <dbReference type="ARBA" id="ARBA00023014"/>
    </source>
</evidence>
<dbReference type="Pfam" id="PF04055">
    <property type="entry name" value="Radical_SAM"/>
    <property type="match status" value="1"/>
</dbReference>
<dbReference type="InterPro" id="IPR058240">
    <property type="entry name" value="rSAM_sf"/>
</dbReference>
<reference evidence="8" key="1">
    <citation type="journal article" date="2013" name="Extremophiles">
        <title>Proteinivorax tanatarense gen. nov., sp. nov., an anaerobic, haloalkaliphilic, proteolytic bacterium isolated from a decaying algal bloom, and proposal of Proteinivoraceae fam. nov.</title>
        <authorList>
            <person name="Kevbrin V."/>
            <person name="Boltyanskaya Y."/>
            <person name="Zhilina T."/>
            <person name="Kolganova T."/>
            <person name="Lavrentjeva E."/>
            <person name="Kuznetsov B."/>
        </authorList>
    </citation>
    <scope>NUCLEOTIDE SEQUENCE</scope>
    <source>
        <strain evidence="8">Z-910T</strain>
    </source>
</reference>
<dbReference type="InterPro" id="IPR007197">
    <property type="entry name" value="rSAM"/>
</dbReference>
<dbReference type="InterPro" id="IPR013785">
    <property type="entry name" value="Aldolase_TIM"/>
</dbReference>
<keyword evidence="2" id="KW-0004">4Fe-4S</keyword>
<feature type="domain" description="Radical SAM core" evidence="7">
    <location>
        <begin position="6"/>
        <end position="226"/>
    </location>
</feature>
<dbReference type="CDD" id="cd01335">
    <property type="entry name" value="Radical_SAM"/>
    <property type="match status" value="1"/>
</dbReference>
<dbReference type="SFLD" id="SFLDG01386">
    <property type="entry name" value="main_SPASM_domain-containing"/>
    <property type="match status" value="1"/>
</dbReference>
<reference evidence="8" key="2">
    <citation type="submission" date="2024-06" db="EMBL/GenBank/DDBJ databases">
        <authorList>
            <person name="Petrova K.O."/>
            <person name="Toshchakov S.V."/>
            <person name="Boltjanskaja Y.V."/>
            <person name="Kevbrin V."/>
        </authorList>
    </citation>
    <scope>NUCLEOTIDE SEQUENCE</scope>
    <source>
        <strain evidence="8">Z-910T</strain>
    </source>
</reference>
<keyword evidence="6" id="KW-0411">Iron-sulfur</keyword>
<keyword evidence="5" id="KW-0408">Iron</keyword>
<evidence type="ECO:0000256" key="2">
    <source>
        <dbReference type="ARBA" id="ARBA00022485"/>
    </source>
</evidence>
<dbReference type="SUPFAM" id="SSF102114">
    <property type="entry name" value="Radical SAM enzymes"/>
    <property type="match status" value="1"/>
</dbReference>
<gene>
    <name evidence="8" type="ORF">PRVXT_002259</name>
</gene>
<dbReference type="PANTHER" id="PTHR11228">
    <property type="entry name" value="RADICAL SAM DOMAIN PROTEIN"/>
    <property type="match status" value="1"/>
</dbReference>
<keyword evidence="4" id="KW-0479">Metal-binding</keyword>
<name>A0AAU7VJE4_9FIRM</name>
<dbReference type="PANTHER" id="PTHR11228:SF7">
    <property type="entry name" value="PQQA PEPTIDE CYCLASE"/>
    <property type="match status" value="1"/>
</dbReference>
<protein>
    <submittedName>
        <fullName evidence="8">Radical SAM protein</fullName>
    </submittedName>
</protein>
<proteinExistence type="predicted"/>
<dbReference type="EMBL" id="CP158367">
    <property type="protein sequence ID" value="XBX74230.1"/>
    <property type="molecule type" value="Genomic_DNA"/>
</dbReference>
<evidence type="ECO:0000313" key="8">
    <source>
        <dbReference type="EMBL" id="XBX74230.1"/>
    </source>
</evidence>
<dbReference type="SFLD" id="SFLDS00029">
    <property type="entry name" value="Radical_SAM"/>
    <property type="match status" value="1"/>
</dbReference>
<evidence type="ECO:0000256" key="3">
    <source>
        <dbReference type="ARBA" id="ARBA00022691"/>
    </source>
</evidence>
<dbReference type="AlphaFoldDB" id="A0AAU7VJE4"/>
<dbReference type="Pfam" id="PF13186">
    <property type="entry name" value="SPASM"/>
    <property type="match status" value="1"/>
</dbReference>
<dbReference type="RefSeq" id="WP_350342985.1">
    <property type="nucleotide sequence ID" value="NZ_CP158367.1"/>
</dbReference>
<dbReference type="PIRSF" id="PIRSF037420">
    <property type="entry name" value="PQQ_syn_pqqE"/>
    <property type="match status" value="1"/>
</dbReference>
<dbReference type="PROSITE" id="PS51918">
    <property type="entry name" value="RADICAL_SAM"/>
    <property type="match status" value="1"/>
</dbReference>
<evidence type="ECO:0000256" key="5">
    <source>
        <dbReference type="ARBA" id="ARBA00023004"/>
    </source>
</evidence>
<dbReference type="Gene3D" id="3.20.20.70">
    <property type="entry name" value="Aldolase class I"/>
    <property type="match status" value="1"/>
</dbReference>
<accession>A0AAU7VJE4</accession>
<dbReference type="InterPro" id="IPR050377">
    <property type="entry name" value="Radical_SAM_PqqE_MftC-like"/>
</dbReference>
<keyword evidence="3" id="KW-0949">S-adenosyl-L-methionine</keyword>
<dbReference type="SFLD" id="SFLDG01067">
    <property type="entry name" value="SPASM/twitch_domain_containing"/>
    <property type="match status" value="1"/>
</dbReference>
<dbReference type="GO" id="GO:0046872">
    <property type="term" value="F:metal ion binding"/>
    <property type="evidence" value="ECO:0007669"/>
    <property type="project" value="UniProtKB-KW"/>
</dbReference>
<dbReference type="InterPro" id="IPR023885">
    <property type="entry name" value="4Fe4S-binding_SPASM_dom"/>
</dbReference>